<feature type="compositionally biased region" description="Polar residues" evidence="10">
    <location>
        <begin position="523"/>
        <end position="539"/>
    </location>
</feature>
<feature type="repeat" description="ANK" evidence="7">
    <location>
        <begin position="806"/>
        <end position="838"/>
    </location>
</feature>
<proteinExistence type="predicted"/>
<dbReference type="InterPro" id="IPR001452">
    <property type="entry name" value="SH3_domain"/>
</dbReference>
<dbReference type="GO" id="GO:0005634">
    <property type="term" value="C:nucleus"/>
    <property type="evidence" value="ECO:0007669"/>
    <property type="project" value="UniProtKB-SubCell"/>
</dbReference>
<dbReference type="PROSITE" id="PS50297">
    <property type="entry name" value="ANK_REP_REGION"/>
    <property type="match status" value="2"/>
</dbReference>
<dbReference type="GO" id="GO:0042981">
    <property type="term" value="P:regulation of apoptotic process"/>
    <property type="evidence" value="ECO:0007669"/>
    <property type="project" value="InterPro"/>
</dbReference>
<feature type="compositionally biased region" description="Low complexity" evidence="10">
    <location>
        <begin position="475"/>
        <end position="488"/>
    </location>
</feature>
<feature type="region of interest" description="Disordered" evidence="10">
    <location>
        <begin position="510"/>
        <end position="554"/>
    </location>
</feature>
<accession>A0A914V7B5</accession>
<evidence type="ECO:0000256" key="10">
    <source>
        <dbReference type="SAM" id="MobiDB-lite"/>
    </source>
</evidence>
<dbReference type="Gene3D" id="1.25.40.20">
    <property type="entry name" value="Ankyrin repeat-containing domain"/>
    <property type="match status" value="1"/>
</dbReference>
<evidence type="ECO:0000256" key="9">
    <source>
        <dbReference type="SAM" id="Coils"/>
    </source>
</evidence>
<dbReference type="SUPFAM" id="SSF48403">
    <property type="entry name" value="Ankyrin repeat"/>
    <property type="match status" value="1"/>
</dbReference>
<evidence type="ECO:0000313" key="12">
    <source>
        <dbReference type="Proteomes" id="UP000887566"/>
    </source>
</evidence>
<feature type="compositionally biased region" description="Low complexity" evidence="10">
    <location>
        <begin position="369"/>
        <end position="382"/>
    </location>
</feature>
<dbReference type="FunFam" id="1.25.40.20:FF:000008">
    <property type="entry name" value="Apoptosis-stimulating of p53 protein 2 isoform 1"/>
    <property type="match status" value="1"/>
</dbReference>
<dbReference type="InterPro" id="IPR002110">
    <property type="entry name" value="Ankyrin_rpt"/>
</dbReference>
<organism evidence="12 13">
    <name type="scientific">Plectus sambesii</name>
    <dbReference type="NCBI Taxonomy" id="2011161"/>
    <lineage>
        <taxon>Eukaryota</taxon>
        <taxon>Metazoa</taxon>
        <taxon>Ecdysozoa</taxon>
        <taxon>Nematoda</taxon>
        <taxon>Chromadorea</taxon>
        <taxon>Plectida</taxon>
        <taxon>Plectina</taxon>
        <taxon>Plectoidea</taxon>
        <taxon>Plectidae</taxon>
        <taxon>Plectus</taxon>
    </lineage>
</organism>
<feature type="region of interest" description="Disordered" evidence="10">
    <location>
        <begin position="631"/>
        <end position="702"/>
    </location>
</feature>
<dbReference type="PROSITE" id="PS50088">
    <property type="entry name" value="ANK_REPEAT"/>
    <property type="match status" value="2"/>
</dbReference>
<feature type="region of interest" description="Disordered" evidence="10">
    <location>
        <begin position="369"/>
        <end position="488"/>
    </location>
</feature>
<feature type="region of interest" description="Disordered" evidence="10">
    <location>
        <begin position="144"/>
        <end position="183"/>
    </location>
</feature>
<evidence type="ECO:0000256" key="6">
    <source>
        <dbReference type="ARBA" id="ARBA00023242"/>
    </source>
</evidence>
<feature type="compositionally biased region" description="Pro residues" evidence="10">
    <location>
        <begin position="655"/>
        <end position="668"/>
    </location>
</feature>
<dbReference type="GO" id="GO:0002039">
    <property type="term" value="F:p53 binding"/>
    <property type="evidence" value="ECO:0007669"/>
    <property type="project" value="InterPro"/>
</dbReference>
<dbReference type="InterPro" id="IPR047163">
    <property type="entry name" value="ASPP1/2"/>
</dbReference>
<feature type="repeat" description="ANK" evidence="7">
    <location>
        <begin position="773"/>
        <end position="805"/>
    </location>
</feature>
<evidence type="ECO:0000259" key="11">
    <source>
        <dbReference type="PROSITE" id="PS50002"/>
    </source>
</evidence>
<feature type="compositionally biased region" description="Pro residues" evidence="10">
    <location>
        <begin position="455"/>
        <end position="473"/>
    </location>
</feature>
<dbReference type="WBParaSite" id="PSAMB.scaffold1615size29338.g14096.t1">
    <property type="protein sequence ID" value="PSAMB.scaffold1615size29338.g14096.t1"/>
    <property type="gene ID" value="PSAMB.scaffold1615size29338.g14096"/>
</dbReference>
<feature type="compositionally biased region" description="Polar residues" evidence="10">
    <location>
        <begin position="405"/>
        <end position="421"/>
    </location>
</feature>
<dbReference type="PANTHER" id="PTHR24131:SF10">
    <property type="entry name" value="ANKYRIN-REPEAT, SH3-DOMAIN, AND PROLINE-RICH-REGION CONTAINING PROTEIN, ISOFORM B"/>
    <property type="match status" value="1"/>
</dbReference>
<dbReference type="AlphaFoldDB" id="A0A914V7B5"/>
<dbReference type="PROSITE" id="PS50002">
    <property type="entry name" value="SH3"/>
    <property type="match status" value="1"/>
</dbReference>
<reference evidence="13" key="1">
    <citation type="submission" date="2022-11" db="UniProtKB">
        <authorList>
            <consortium name="WormBaseParasite"/>
        </authorList>
    </citation>
    <scope>IDENTIFICATION</scope>
</reference>
<keyword evidence="9" id="KW-0175">Coiled coil</keyword>
<feature type="domain" description="SH3" evidence="11">
    <location>
        <begin position="872"/>
        <end position="935"/>
    </location>
</feature>
<protein>
    <submittedName>
        <fullName evidence="13">SH3 domain-containing protein</fullName>
    </submittedName>
</protein>
<feature type="compositionally biased region" description="Low complexity" evidence="10">
    <location>
        <begin position="633"/>
        <end position="651"/>
    </location>
</feature>
<dbReference type="PANTHER" id="PTHR24131">
    <property type="entry name" value="APOPTOSIS-STIMULATING OF P53 PROTEIN"/>
    <property type="match status" value="1"/>
</dbReference>
<dbReference type="Proteomes" id="UP000887566">
    <property type="component" value="Unplaced"/>
</dbReference>
<dbReference type="SUPFAM" id="SSF50044">
    <property type="entry name" value="SH3-domain"/>
    <property type="match status" value="1"/>
</dbReference>
<dbReference type="Pfam" id="PF12796">
    <property type="entry name" value="Ank_2"/>
    <property type="match status" value="1"/>
</dbReference>
<dbReference type="InterPro" id="IPR036028">
    <property type="entry name" value="SH3-like_dom_sf"/>
</dbReference>
<evidence type="ECO:0000256" key="4">
    <source>
        <dbReference type="ARBA" id="ARBA00022737"/>
    </source>
</evidence>
<dbReference type="Pfam" id="PF00018">
    <property type="entry name" value="SH3_1"/>
    <property type="match status" value="1"/>
</dbReference>
<dbReference type="SMART" id="SM00248">
    <property type="entry name" value="ANK"/>
    <property type="match status" value="2"/>
</dbReference>
<name>A0A914V7B5_9BILA</name>
<dbReference type="GO" id="GO:0006915">
    <property type="term" value="P:apoptotic process"/>
    <property type="evidence" value="ECO:0007669"/>
    <property type="project" value="UniProtKB-KW"/>
</dbReference>
<keyword evidence="4" id="KW-0677">Repeat</keyword>
<keyword evidence="6" id="KW-0539">Nucleus</keyword>
<comment type="subcellular location">
    <subcellularLocation>
        <location evidence="1">Nucleus</location>
    </subcellularLocation>
</comment>
<feature type="compositionally biased region" description="Low complexity" evidence="10">
    <location>
        <begin position="681"/>
        <end position="698"/>
    </location>
</feature>
<dbReference type="SMART" id="SM00326">
    <property type="entry name" value="SH3"/>
    <property type="match status" value="1"/>
</dbReference>
<keyword evidence="5 7" id="KW-0040">ANK repeat</keyword>
<evidence type="ECO:0000313" key="13">
    <source>
        <dbReference type="WBParaSite" id="PSAMB.scaffold1615size29338.g14096.t1"/>
    </source>
</evidence>
<keyword evidence="2 8" id="KW-0728">SH3 domain</keyword>
<evidence type="ECO:0000256" key="7">
    <source>
        <dbReference type="PROSITE-ProRule" id="PRU00023"/>
    </source>
</evidence>
<keyword evidence="12" id="KW-1185">Reference proteome</keyword>
<feature type="compositionally biased region" description="Low complexity" evidence="10">
    <location>
        <begin position="156"/>
        <end position="181"/>
    </location>
</feature>
<keyword evidence="3" id="KW-0053">Apoptosis</keyword>
<evidence type="ECO:0000256" key="1">
    <source>
        <dbReference type="ARBA" id="ARBA00004123"/>
    </source>
</evidence>
<feature type="compositionally biased region" description="Polar residues" evidence="10">
    <location>
        <begin position="438"/>
        <end position="453"/>
    </location>
</feature>
<sequence>MPSLSEVVNANDAPRSTVERERRGGLMGPRPLRTRPSRSAASPLVFVCRACRLPVRVRVRCVAGQPSAARSLFDARAPPVGATALCLYARRRRRFTLPTRPYFEVVYVDPTVPLGSGRQQTLSSLNSPFIPLIAAMPQQQPLRQPIRVPQPPPQQQPQQVISPTVRQSATSGQQQTASPAQMSYSELVQLAERQRRQMDANRAQMQQKEARIRLVRQDRVTPQQQQMMSTTRVKSLRQDVAVEEAELNRLRHIQSEVNRQQQSNNGAKVELDRLQQIFASKEMELRDAVVKVETLRDQLDQLQKRRQSAASAAAAMATRARDQHLADQRTVLAQKQNELRNVDLRIEQLIGHLRPVNEDRPKAAIEPFKVNQQKQVSPPQQQRKGVNVPISPNKGLPTLIGAVTETLTSAEQRNKTPSPLQTALDYPDGHPKPPVKQVPTTYVASHPQRTAVTPPNEPPPPAPRESPSPPRDPAPSDSSASSAAQARAQRSINMRFNMQQIWEDAKVLENEAPPPDLIPPSDRINQQPQQKQPSLTVSNKDGGASYHHQQHIDADKLTIRNDTLRAAKRRSWAQDGASHDEAEYIRRVLRDEQLKGRSHINFGFIFHELQHSQHPPNAQLSGALNAIGSHTLAQQQQQQSQQSATAQQQSADAIRPPPPYMGMPPPPYNQAAKTGGSKVMDTSTDSSASEEPSSPKPSQLATIDAETLKLIKPTPEKGILKATLSPTKRPPGEKRNIEFDPLALLLDAALEGELDLVQRSAAKITDVSVCNDEGITALHNAICAGHYEIVRFLVESNADVNAQDSDGWTPLHCAASCNNLPMVKFLVERGACVFATTVSDHETPADKCEEDEDGYDGCSQFLIGVQENMGRAGDGKVYAAYSYSAVNDDELNFEDGDALKVQSRDGEEKAWWWCVHEATGKEGFVPRNFLALYPRLAIQRKNNLDIIEVPLPAPVDGQQQFADLSNPSISNLDVSALNLSSTNAANFVTEIACE</sequence>
<evidence type="ECO:0000256" key="5">
    <source>
        <dbReference type="ARBA" id="ARBA00023043"/>
    </source>
</evidence>
<evidence type="ECO:0000256" key="2">
    <source>
        <dbReference type="ARBA" id="ARBA00022443"/>
    </source>
</evidence>
<feature type="coiled-coil region" evidence="9">
    <location>
        <begin position="188"/>
        <end position="352"/>
    </location>
</feature>
<dbReference type="InterPro" id="IPR036770">
    <property type="entry name" value="Ankyrin_rpt-contain_sf"/>
</dbReference>
<feature type="region of interest" description="Disordered" evidence="10">
    <location>
        <begin position="1"/>
        <end position="37"/>
    </location>
</feature>
<evidence type="ECO:0000256" key="8">
    <source>
        <dbReference type="PROSITE-ProRule" id="PRU00192"/>
    </source>
</evidence>
<evidence type="ECO:0000256" key="3">
    <source>
        <dbReference type="ARBA" id="ARBA00022703"/>
    </source>
</evidence>